<gene>
    <name evidence="2" type="ORF">HNR10_002429</name>
</gene>
<dbReference type="EMBL" id="JACCFS010000001">
    <property type="protein sequence ID" value="NYJ34548.1"/>
    <property type="molecule type" value="Genomic_DNA"/>
</dbReference>
<feature type="region of interest" description="Disordered" evidence="1">
    <location>
        <begin position="123"/>
        <end position="153"/>
    </location>
</feature>
<comment type="caution">
    <text evidence="2">The sequence shown here is derived from an EMBL/GenBank/DDBJ whole genome shotgun (WGS) entry which is preliminary data.</text>
</comment>
<sequence length="153" mass="16906">MPDYTVTVTRDEDLWAVSIAGLPKGTVGAVDYVDFDEVRQEVPEFIADLTRSDPGDFTITWRYEFGGKDVTEDVLQVIDAEARFVEAMAEHERSRARALEAMREAGLSQRSMGEVVHLSHQRVQQLLSGSGGSGRRGRKPGRGNAARESEPVV</sequence>
<keyword evidence="3" id="KW-1185">Reference proteome</keyword>
<evidence type="ECO:0000313" key="2">
    <source>
        <dbReference type="EMBL" id="NYJ34548.1"/>
    </source>
</evidence>
<protein>
    <submittedName>
        <fullName evidence="2">Uncharacterized protein</fullName>
    </submittedName>
</protein>
<name>A0A7Z0J9S8_9ACTN</name>
<dbReference type="RefSeq" id="WP_246406192.1">
    <property type="nucleotide sequence ID" value="NZ_JACCFS010000001.1"/>
</dbReference>
<dbReference type="Proteomes" id="UP000572051">
    <property type="component" value="Unassembled WGS sequence"/>
</dbReference>
<evidence type="ECO:0000313" key="3">
    <source>
        <dbReference type="Proteomes" id="UP000572051"/>
    </source>
</evidence>
<organism evidence="2 3">
    <name type="scientific">Nocardiopsis aegyptia</name>
    <dbReference type="NCBI Taxonomy" id="220378"/>
    <lineage>
        <taxon>Bacteria</taxon>
        <taxon>Bacillati</taxon>
        <taxon>Actinomycetota</taxon>
        <taxon>Actinomycetes</taxon>
        <taxon>Streptosporangiales</taxon>
        <taxon>Nocardiopsidaceae</taxon>
        <taxon>Nocardiopsis</taxon>
    </lineage>
</organism>
<dbReference type="AlphaFoldDB" id="A0A7Z0J9S8"/>
<reference evidence="2 3" key="1">
    <citation type="submission" date="2020-07" db="EMBL/GenBank/DDBJ databases">
        <title>Sequencing the genomes of 1000 actinobacteria strains.</title>
        <authorList>
            <person name="Klenk H.-P."/>
        </authorList>
    </citation>
    <scope>NUCLEOTIDE SEQUENCE [LARGE SCALE GENOMIC DNA]</scope>
    <source>
        <strain evidence="2 3">DSM 44442</strain>
    </source>
</reference>
<evidence type="ECO:0000256" key="1">
    <source>
        <dbReference type="SAM" id="MobiDB-lite"/>
    </source>
</evidence>
<proteinExistence type="predicted"/>
<accession>A0A7Z0J9S8</accession>